<organism evidence="2 3">
    <name type="scientific">Acetobacter sacchari</name>
    <dbReference type="NCBI Taxonomy" id="2661687"/>
    <lineage>
        <taxon>Bacteria</taxon>
        <taxon>Pseudomonadati</taxon>
        <taxon>Pseudomonadota</taxon>
        <taxon>Alphaproteobacteria</taxon>
        <taxon>Acetobacterales</taxon>
        <taxon>Acetobacteraceae</taxon>
        <taxon>Acetobacter</taxon>
    </lineage>
</organism>
<feature type="compositionally biased region" description="Polar residues" evidence="1">
    <location>
        <begin position="126"/>
        <end position="135"/>
    </location>
</feature>
<name>A0ABS3M040_9PROT</name>
<evidence type="ECO:0000313" key="3">
    <source>
        <dbReference type="Proteomes" id="UP000664771"/>
    </source>
</evidence>
<keyword evidence="3" id="KW-1185">Reference proteome</keyword>
<evidence type="ECO:0000256" key="1">
    <source>
        <dbReference type="SAM" id="MobiDB-lite"/>
    </source>
</evidence>
<evidence type="ECO:0000313" key="2">
    <source>
        <dbReference type="EMBL" id="MBO1361532.1"/>
    </source>
</evidence>
<feature type="region of interest" description="Disordered" evidence="1">
    <location>
        <begin position="121"/>
        <end position="155"/>
    </location>
</feature>
<proteinExistence type="predicted"/>
<dbReference type="Proteomes" id="UP000664771">
    <property type="component" value="Unassembled WGS sequence"/>
</dbReference>
<dbReference type="EMBL" id="JAFVMF010000024">
    <property type="protein sequence ID" value="MBO1361532.1"/>
    <property type="molecule type" value="Genomic_DNA"/>
</dbReference>
<accession>A0ABS3M040</accession>
<protein>
    <submittedName>
        <fullName evidence="2">Uncharacterized protein</fullName>
    </submittedName>
</protein>
<gene>
    <name evidence="2" type="ORF">J2D73_17235</name>
</gene>
<dbReference type="RefSeq" id="WP_207883352.1">
    <property type="nucleotide sequence ID" value="NZ_JAFVMF010000024.1"/>
</dbReference>
<reference evidence="2 3" key="1">
    <citation type="submission" date="2021-03" db="EMBL/GenBank/DDBJ databases">
        <title>The complete genome sequence of Acetobacter sacchari TBRC 11175.</title>
        <authorList>
            <person name="Charoenyingcharoen P."/>
            <person name="Yukphan P."/>
        </authorList>
    </citation>
    <scope>NUCLEOTIDE SEQUENCE [LARGE SCALE GENOMIC DNA]</scope>
    <source>
        <strain evidence="2 3">TBRC 11175</strain>
    </source>
</reference>
<sequence length="155" mass="15286">MKFFALIETAAGSGQYALGASVIEADSTGAALALITAGVGAGLRYGAWPYRELRGLPAFAAPATDEVGKAYTVLAQATGADQLFVADGQTLTSTLCDASNLCLSMQAYMGFRVGLMPAGEAPVAKPSTSGGSTDAGTPDAGSPASGASGNDDAKG</sequence>
<comment type="caution">
    <text evidence="2">The sequence shown here is derived from an EMBL/GenBank/DDBJ whole genome shotgun (WGS) entry which is preliminary data.</text>
</comment>